<dbReference type="InterPro" id="IPR013083">
    <property type="entry name" value="Znf_RING/FYVE/PHD"/>
</dbReference>
<evidence type="ECO:0000256" key="1">
    <source>
        <dbReference type="ARBA" id="ARBA00022723"/>
    </source>
</evidence>
<dbReference type="InterPro" id="IPR011016">
    <property type="entry name" value="Znf_RING-CH"/>
</dbReference>
<dbReference type="GO" id="GO:0008270">
    <property type="term" value="F:zinc ion binding"/>
    <property type="evidence" value="ECO:0007669"/>
    <property type="project" value="UniProtKB-KW"/>
</dbReference>
<keyword evidence="2" id="KW-0863">Zinc-finger</keyword>
<dbReference type="SUPFAM" id="SSF57850">
    <property type="entry name" value="RING/U-box"/>
    <property type="match status" value="1"/>
</dbReference>
<dbReference type="FunFam" id="3.30.40.10:FF:000318">
    <property type="entry name" value="E3 ubiquitin-protein ligase MARCH4"/>
    <property type="match status" value="1"/>
</dbReference>
<dbReference type="Pfam" id="PF12906">
    <property type="entry name" value="RINGv"/>
    <property type="match status" value="1"/>
</dbReference>
<dbReference type="GO" id="GO:0004842">
    <property type="term" value="F:ubiquitin-protein transferase activity"/>
    <property type="evidence" value="ECO:0007669"/>
    <property type="project" value="TreeGrafter"/>
</dbReference>
<dbReference type="EMBL" id="WOCE01000018">
    <property type="protein sequence ID" value="KAE9593782.1"/>
    <property type="molecule type" value="Genomic_DNA"/>
</dbReference>
<dbReference type="OrthoDB" id="264354at2759"/>
<dbReference type="GO" id="GO:0016567">
    <property type="term" value="P:protein ubiquitination"/>
    <property type="evidence" value="ECO:0007669"/>
    <property type="project" value="TreeGrafter"/>
</dbReference>
<dbReference type="InterPro" id="IPR022143">
    <property type="entry name" value="DUF3675"/>
</dbReference>
<evidence type="ECO:0000256" key="3">
    <source>
        <dbReference type="ARBA" id="ARBA00022833"/>
    </source>
</evidence>
<evidence type="ECO:0000313" key="4">
    <source>
        <dbReference type="EMBL" id="KAE9593782.1"/>
    </source>
</evidence>
<proteinExistence type="predicted"/>
<dbReference type="PROSITE" id="PS51292">
    <property type="entry name" value="ZF_RING_CH"/>
    <property type="match status" value="1"/>
</dbReference>
<sequence>MAEIMLLIDDLELLSGISRCRICHEEDFKNSSSNMESPCACSGTIKFAHRDCIQRWCNEKGNIICEICLQQYEPGYIAPSKISEKNDEAISIRREEEESNMRIEERVEGVVIESQCSYAPDRTASSCRSLALIFTILLLVRNLFSTCPNGTEDYPFSMLTVIMLKASGIIIPMYIIIKVIGAIQNNIQHHHQDYYYNILISDGDEENQ</sequence>
<comment type="caution">
    <text evidence="4">The sequence shown here is derived from an EMBL/GenBank/DDBJ whole genome shotgun (WGS) entry which is preliminary data.</text>
</comment>
<dbReference type="PANTHER" id="PTHR23012">
    <property type="entry name" value="RING/FYVE/PHD ZINC FINGER DOMAIN-CONTAINING"/>
    <property type="match status" value="1"/>
</dbReference>
<gene>
    <name evidence="4" type="ORF">Lalb_Chr18g0046741</name>
</gene>
<keyword evidence="1" id="KW-0479">Metal-binding</keyword>
<reference evidence="5" key="1">
    <citation type="journal article" date="2020" name="Nat. Commun.">
        <title>Genome sequence of the cluster root forming white lupin.</title>
        <authorList>
            <person name="Hufnagel B."/>
            <person name="Marques A."/>
            <person name="Soriano A."/>
            <person name="Marques L."/>
            <person name="Divol F."/>
            <person name="Doumas P."/>
            <person name="Sallet E."/>
            <person name="Mancinotti D."/>
            <person name="Carrere S."/>
            <person name="Marande W."/>
            <person name="Arribat S."/>
            <person name="Keller J."/>
            <person name="Huneau C."/>
            <person name="Blein T."/>
            <person name="Aime D."/>
            <person name="Laguerre M."/>
            <person name="Taylor J."/>
            <person name="Schubert V."/>
            <person name="Nelson M."/>
            <person name="Geu-Flores F."/>
            <person name="Crespi M."/>
            <person name="Gallardo-Guerrero K."/>
            <person name="Delaux P.-M."/>
            <person name="Salse J."/>
            <person name="Berges H."/>
            <person name="Guyot R."/>
            <person name="Gouzy J."/>
            <person name="Peret B."/>
        </authorList>
    </citation>
    <scope>NUCLEOTIDE SEQUENCE [LARGE SCALE GENOMIC DNA]</scope>
    <source>
        <strain evidence="5">cv. Amiga</strain>
    </source>
</reference>
<evidence type="ECO:0000313" key="5">
    <source>
        <dbReference type="Proteomes" id="UP000447434"/>
    </source>
</evidence>
<dbReference type="Pfam" id="PF12428">
    <property type="entry name" value="DUF3675"/>
    <property type="match status" value="1"/>
</dbReference>
<dbReference type="Proteomes" id="UP000447434">
    <property type="component" value="Chromosome 18"/>
</dbReference>
<dbReference type="GO" id="GO:0016020">
    <property type="term" value="C:membrane"/>
    <property type="evidence" value="ECO:0007669"/>
    <property type="project" value="TreeGrafter"/>
</dbReference>
<evidence type="ECO:0000256" key="2">
    <source>
        <dbReference type="ARBA" id="ARBA00022771"/>
    </source>
</evidence>
<accession>A0A6A5P4A7</accession>
<dbReference type="InterPro" id="IPR033275">
    <property type="entry name" value="MARCH-like"/>
</dbReference>
<dbReference type="SMART" id="SM00744">
    <property type="entry name" value="RINGv"/>
    <property type="match status" value="1"/>
</dbReference>
<dbReference type="PANTHER" id="PTHR23012:SF180">
    <property type="entry name" value="RING_FYVE_PHD ZINC FINGER SUPERFAMILY PROTEIN"/>
    <property type="match status" value="1"/>
</dbReference>
<organism evidence="4 5">
    <name type="scientific">Lupinus albus</name>
    <name type="common">White lupine</name>
    <name type="synonym">Lupinus termis</name>
    <dbReference type="NCBI Taxonomy" id="3870"/>
    <lineage>
        <taxon>Eukaryota</taxon>
        <taxon>Viridiplantae</taxon>
        <taxon>Streptophyta</taxon>
        <taxon>Embryophyta</taxon>
        <taxon>Tracheophyta</taxon>
        <taxon>Spermatophyta</taxon>
        <taxon>Magnoliopsida</taxon>
        <taxon>eudicotyledons</taxon>
        <taxon>Gunneridae</taxon>
        <taxon>Pentapetalae</taxon>
        <taxon>rosids</taxon>
        <taxon>fabids</taxon>
        <taxon>Fabales</taxon>
        <taxon>Fabaceae</taxon>
        <taxon>Papilionoideae</taxon>
        <taxon>50 kb inversion clade</taxon>
        <taxon>genistoids sensu lato</taxon>
        <taxon>core genistoids</taxon>
        <taxon>Genisteae</taxon>
        <taxon>Lupinus</taxon>
    </lineage>
</organism>
<keyword evidence="3" id="KW-0862">Zinc</keyword>
<dbReference type="CDD" id="cd16495">
    <property type="entry name" value="RING_CH-C4HC3_MARCH"/>
    <property type="match status" value="1"/>
</dbReference>
<dbReference type="AlphaFoldDB" id="A0A6A5P4A7"/>
<name>A0A6A5P4A7_LUPAL</name>
<dbReference type="Gene3D" id="3.30.40.10">
    <property type="entry name" value="Zinc/RING finger domain, C3HC4 (zinc finger)"/>
    <property type="match status" value="1"/>
</dbReference>
<protein>
    <submittedName>
        <fullName evidence="4">Putative E3 ubiquitin-protein ligase MARCH</fullName>
    </submittedName>
</protein>
<keyword evidence="5" id="KW-1185">Reference proteome</keyword>